<reference evidence="1 2" key="1">
    <citation type="journal article" date="2023" name="Science">
        <title>Complex scaffold remodeling in plant triterpene biosynthesis.</title>
        <authorList>
            <person name="De La Pena R."/>
            <person name="Hodgson H."/>
            <person name="Liu J.C."/>
            <person name="Stephenson M.J."/>
            <person name="Martin A.C."/>
            <person name="Owen C."/>
            <person name="Harkess A."/>
            <person name="Leebens-Mack J."/>
            <person name="Jimenez L.E."/>
            <person name="Osbourn A."/>
            <person name="Sattely E.S."/>
        </authorList>
    </citation>
    <scope>NUCLEOTIDE SEQUENCE [LARGE SCALE GENOMIC DNA]</scope>
    <source>
        <strain evidence="2">cv. JPN11</strain>
        <tissue evidence="1">Leaf</tissue>
    </source>
</reference>
<evidence type="ECO:0000313" key="1">
    <source>
        <dbReference type="EMBL" id="KAJ4713664.1"/>
    </source>
</evidence>
<keyword evidence="2" id="KW-1185">Reference proteome</keyword>
<gene>
    <name evidence="1" type="ORF">OWV82_015721</name>
</gene>
<evidence type="ECO:0000313" key="2">
    <source>
        <dbReference type="Proteomes" id="UP001164539"/>
    </source>
</evidence>
<protein>
    <submittedName>
        <fullName evidence="1">Cotton fiber (DUF761)</fullName>
    </submittedName>
</protein>
<accession>A0ACC1XQA4</accession>
<name>A0ACC1XQA4_MELAZ</name>
<organism evidence="1 2">
    <name type="scientific">Melia azedarach</name>
    <name type="common">Chinaberry tree</name>
    <dbReference type="NCBI Taxonomy" id="155640"/>
    <lineage>
        <taxon>Eukaryota</taxon>
        <taxon>Viridiplantae</taxon>
        <taxon>Streptophyta</taxon>
        <taxon>Embryophyta</taxon>
        <taxon>Tracheophyta</taxon>
        <taxon>Spermatophyta</taxon>
        <taxon>Magnoliopsida</taxon>
        <taxon>eudicotyledons</taxon>
        <taxon>Gunneridae</taxon>
        <taxon>Pentapetalae</taxon>
        <taxon>rosids</taxon>
        <taxon>malvids</taxon>
        <taxon>Sapindales</taxon>
        <taxon>Meliaceae</taxon>
        <taxon>Melia</taxon>
    </lineage>
</organism>
<comment type="caution">
    <text evidence="1">The sequence shown here is derived from an EMBL/GenBank/DDBJ whole genome shotgun (WGS) entry which is preliminary data.</text>
</comment>
<sequence length="299" mass="34425">MGDLFRDLDAKTSRFETAIWAAKLVFLSAGIISTFMFFKVAIIPYIYNLVFSVISSVPSVFVSLRSWLSPPYIYIVLNFIIISIAASSTFHHQDQRLSEENENRRKAAVVVQIERKTQKKKRNVNTKNSQMQDSPSDSTENDEPKRGNETNPSEETALKESPMEDRGEKPEKAEEEEDNELEGSLEETWKMITEGQGKPTRPQLKKSDTWGTPPRPPATTDVTAADDGDLNNDPAEWAKKELRKSDTFNDRASLRREKSMSQDELNRRVEAFIKKFNNEMRLQRLESEQRYMEMVNRGF</sequence>
<proteinExistence type="predicted"/>
<dbReference type="Proteomes" id="UP001164539">
    <property type="component" value="Chromosome 8"/>
</dbReference>
<dbReference type="EMBL" id="CM051401">
    <property type="protein sequence ID" value="KAJ4713664.1"/>
    <property type="molecule type" value="Genomic_DNA"/>
</dbReference>